<reference evidence="1" key="1">
    <citation type="submission" date="2023-05" db="EMBL/GenBank/DDBJ databases">
        <title>Nepenthes gracilis genome sequencing.</title>
        <authorList>
            <person name="Fukushima K."/>
        </authorList>
    </citation>
    <scope>NUCLEOTIDE SEQUENCE</scope>
    <source>
        <strain evidence="1">SING2019-196</strain>
    </source>
</reference>
<protein>
    <submittedName>
        <fullName evidence="1">Uncharacterized protein</fullName>
    </submittedName>
</protein>
<proteinExistence type="predicted"/>
<dbReference type="AlphaFoldDB" id="A0AAD3Y6H3"/>
<sequence length="168" mass="18651">MVMHPLSSRLLSASGSNKISNTRTDTTHLHLRNCYILQTQHGQQRQRAPVAGATHPAATTHHHHPLELLQEQQAINSSTRRRQLQCGEEHQSISINTYSQRIICVGTLPSAITLPAHCHIDEISSKTPQNSTSMLFQQLTATAKQGRRIASLLEPFQIKPARSVQLSS</sequence>
<keyword evidence="2" id="KW-1185">Reference proteome</keyword>
<dbReference type="Proteomes" id="UP001279734">
    <property type="component" value="Unassembled WGS sequence"/>
</dbReference>
<evidence type="ECO:0000313" key="2">
    <source>
        <dbReference type="Proteomes" id="UP001279734"/>
    </source>
</evidence>
<dbReference type="EMBL" id="BSYO01000035">
    <property type="protein sequence ID" value="GMH29024.1"/>
    <property type="molecule type" value="Genomic_DNA"/>
</dbReference>
<name>A0AAD3Y6H3_NEPGR</name>
<evidence type="ECO:0000313" key="1">
    <source>
        <dbReference type="EMBL" id="GMH29024.1"/>
    </source>
</evidence>
<accession>A0AAD3Y6H3</accession>
<organism evidence="1 2">
    <name type="scientific">Nepenthes gracilis</name>
    <name type="common">Slender pitcher plant</name>
    <dbReference type="NCBI Taxonomy" id="150966"/>
    <lineage>
        <taxon>Eukaryota</taxon>
        <taxon>Viridiplantae</taxon>
        <taxon>Streptophyta</taxon>
        <taxon>Embryophyta</taxon>
        <taxon>Tracheophyta</taxon>
        <taxon>Spermatophyta</taxon>
        <taxon>Magnoliopsida</taxon>
        <taxon>eudicotyledons</taxon>
        <taxon>Gunneridae</taxon>
        <taxon>Pentapetalae</taxon>
        <taxon>Caryophyllales</taxon>
        <taxon>Nepenthaceae</taxon>
        <taxon>Nepenthes</taxon>
    </lineage>
</organism>
<comment type="caution">
    <text evidence="1">The sequence shown here is derived from an EMBL/GenBank/DDBJ whole genome shotgun (WGS) entry which is preliminary data.</text>
</comment>
<gene>
    <name evidence="1" type="ORF">Nepgr_030867</name>
</gene>